<dbReference type="InterPro" id="IPR001789">
    <property type="entry name" value="Sig_transdc_resp-reg_receiver"/>
</dbReference>
<dbReference type="PANTHER" id="PTHR33121:SF79">
    <property type="entry name" value="CYCLIC DI-GMP PHOSPHODIESTERASE PDED-RELATED"/>
    <property type="match status" value="1"/>
</dbReference>
<dbReference type="PROSITE" id="PS50110">
    <property type="entry name" value="RESPONSE_REGULATORY"/>
    <property type="match status" value="1"/>
</dbReference>
<dbReference type="InterPro" id="IPR035919">
    <property type="entry name" value="EAL_sf"/>
</dbReference>
<dbReference type="Proteomes" id="UP000529417">
    <property type="component" value="Unassembled WGS sequence"/>
</dbReference>
<organism evidence="4 5">
    <name type="scientific">Rhabdonatronobacter sediminivivens</name>
    <dbReference type="NCBI Taxonomy" id="2743469"/>
    <lineage>
        <taxon>Bacteria</taxon>
        <taxon>Pseudomonadati</taxon>
        <taxon>Pseudomonadota</taxon>
        <taxon>Alphaproteobacteria</taxon>
        <taxon>Rhodobacterales</taxon>
        <taxon>Paracoccaceae</taxon>
        <taxon>Rhabdonatronobacter</taxon>
    </lineage>
</organism>
<gene>
    <name evidence="4" type="ORF">HUK65_14340</name>
</gene>
<dbReference type="InterPro" id="IPR050706">
    <property type="entry name" value="Cyclic-di-GMP_PDE-like"/>
</dbReference>
<evidence type="ECO:0000313" key="5">
    <source>
        <dbReference type="Proteomes" id="UP000529417"/>
    </source>
</evidence>
<dbReference type="CDD" id="cd01948">
    <property type="entry name" value="EAL"/>
    <property type="match status" value="1"/>
</dbReference>
<dbReference type="PROSITE" id="PS50883">
    <property type="entry name" value="EAL"/>
    <property type="match status" value="1"/>
</dbReference>
<dbReference type="SUPFAM" id="SSF52172">
    <property type="entry name" value="CheY-like"/>
    <property type="match status" value="1"/>
</dbReference>
<keyword evidence="5" id="KW-1185">Reference proteome</keyword>
<evidence type="ECO:0000313" key="4">
    <source>
        <dbReference type="EMBL" id="NYS26170.1"/>
    </source>
</evidence>
<keyword evidence="1" id="KW-0597">Phosphoprotein</keyword>
<feature type="domain" description="EAL" evidence="3">
    <location>
        <begin position="144"/>
        <end position="394"/>
    </location>
</feature>
<evidence type="ECO:0000256" key="1">
    <source>
        <dbReference type="PROSITE-ProRule" id="PRU00169"/>
    </source>
</evidence>
<accession>A0A7Z0I1M6</accession>
<comment type="caution">
    <text evidence="4">The sequence shown here is derived from an EMBL/GenBank/DDBJ whole genome shotgun (WGS) entry which is preliminary data.</text>
</comment>
<dbReference type="SMART" id="SM00052">
    <property type="entry name" value="EAL"/>
    <property type="match status" value="1"/>
</dbReference>
<dbReference type="Gene3D" id="3.20.20.450">
    <property type="entry name" value="EAL domain"/>
    <property type="match status" value="1"/>
</dbReference>
<name>A0A7Z0I1M6_9RHOB</name>
<evidence type="ECO:0000259" key="3">
    <source>
        <dbReference type="PROSITE" id="PS50883"/>
    </source>
</evidence>
<dbReference type="Pfam" id="PF00072">
    <property type="entry name" value="Response_reg"/>
    <property type="match status" value="1"/>
</dbReference>
<sequence>MSTAKTSGRLIILDDDAMIAETIANIAQSLNFETLVALQASEFLEQLQVFNPTHAIIDLSMPEVDGLEVLRKLDGQCRAKVIIASGSDSRILEAARRVGLAHGADVIGTLQKPFRAKHLKALLWPVHPAIAETVEPEPDTHTRQRFTKGELRDALARDEFTIYLQPKVRCSDDCIVGFEALARWNHPTKGLILPGEFIDLFEEYGLETIWMEKLVRLVTSCISDKLPEGMHLSLNMSMSRHSREFASRFPTMIRSTGTASSRIVIEVIENGLNDATTEDIEMFARLRLNGFELSIDDFGSGYSSLSRLVQIPFTELKIDRSFVREVRDSAEARNMLRSVVSIGRSLGMAVIAEGVEDAETLEIVKSLGCDIVQGFVYSRPLPIEQAVCWMFQSERLSS</sequence>
<reference evidence="4 5" key="1">
    <citation type="journal article" date="2000" name="Arch. Microbiol.">
        <title>Rhodobaca bogoriensis gen. nov. and sp. nov., an alkaliphilic purple nonsulfur bacterium from African Rift Valley soda lakes.</title>
        <authorList>
            <person name="Milford A.D."/>
            <person name="Achenbach L.A."/>
            <person name="Jung D.O."/>
            <person name="Madigan M.T."/>
        </authorList>
    </citation>
    <scope>NUCLEOTIDE SEQUENCE [LARGE SCALE GENOMIC DNA]</scope>
    <source>
        <strain evidence="4 5">2376</strain>
    </source>
</reference>
<dbReference type="SMART" id="SM00448">
    <property type="entry name" value="REC"/>
    <property type="match status" value="1"/>
</dbReference>
<dbReference type="SUPFAM" id="SSF141868">
    <property type="entry name" value="EAL domain-like"/>
    <property type="match status" value="1"/>
</dbReference>
<dbReference type="InterPro" id="IPR011006">
    <property type="entry name" value="CheY-like_superfamily"/>
</dbReference>
<dbReference type="InterPro" id="IPR001633">
    <property type="entry name" value="EAL_dom"/>
</dbReference>
<dbReference type="RefSeq" id="WP_179906967.1">
    <property type="nucleotide sequence ID" value="NZ_JACBXS010000034.1"/>
</dbReference>
<protein>
    <submittedName>
        <fullName evidence="4">EAL domain-containing response regulator</fullName>
    </submittedName>
</protein>
<dbReference type="Gene3D" id="3.40.50.2300">
    <property type="match status" value="1"/>
</dbReference>
<feature type="modified residue" description="4-aspartylphosphate" evidence="1">
    <location>
        <position position="58"/>
    </location>
</feature>
<dbReference type="AlphaFoldDB" id="A0A7Z0I1M6"/>
<dbReference type="EMBL" id="JACBXS010000034">
    <property type="protein sequence ID" value="NYS26170.1"/>
    <property type="molecule type" value="Genomic_DNA"/>
</dbReference>
<dbReference type="GO" id="GO:0000160">
    <property type="term" value="P:phosphorelay signal transduction system"/>
    <property type="evidence" value="ECO:0007669"/>
    <property type="project" value="InterPro"/>
</dbReference>
<dbReference type="GO" id="GO:0071111">
    <property type="term" value="F:cyclic-guanylate-specific phosphodiesterase activity"/>
    <property type="evidence" value="ECO:0007669"/>
    <property type="project" value="InterPro"/>
</dbReference>
<feature type="domain" description="Response regulatory" evidence="2">
    <location>
        <begin position="9"/>
        <end position="127"/>
    </location>
</feature>
<proteinExistence type="predicted"/>
<evidence type="ECO:0000259" key="2">
    <source>
        <dbReference type="PROSITE" id="PS50110"/>
    </source>
</evidence>
<dbReference type="PANTHER" id="PTHR33121">
    <property type="entry name" value="CYCLIC DI-GMP PHOSPHODIESTERASE PDEF"/>
    <property type="match status" value="1"/>
</dbReference>
<dbReference type="Pfam" id="PF00563">
    <property type="entry name" value="EAL"/>
    <property type="match status" value="1"/>
</dbReference>